<name>A0A343JD85_9CLOT</name>
<keyword evidence="1" id="KW-0472">Membrane</keyword>
<keyword evidence="1" id="KW-1133">Transmembrane helix</keyword>
<reference evidence="2 3" key="1">
    <citation type="submission" date="2016-08" db="EMBL/GenBank/DDBJ databases">
        <title>Complete Genome Sequence Of The Indigo Reducing Clostridium isatidis DSM15098.</title>
        <authorList>
            <person name="Little G.T."/>
            <person name="Minton N.P."/>
        </authorList>
    </citation>
    <scope>NUCLEOTIDE SEQUENCE [LARGE SCALE GENOMIC DNA]</scope>
    <source>
        <strain evidence="2 3">DSM 15098</strain>
    </source>
</reference>
<evidence type="ECO:0000313" key="3">
    <source>
        <dbReference type="Proteomes" id="UP000264883"/>
    </source>
</evidence>
<dbReference type="EMBL" id="CP016786">
    <property type="protein sequence ID" value="ASW43493.1"/>
    <property type="molecule type" value="Genomic_DNA"/>
</dbReference>
<dbReference type="OrthoDB" id="1938308at2"/>
<feature type="transmembrane region" description="Helical" evidence="1">
    <location>
        <begin position="29"/>
        <end position="45"/>
    </location>
</feature>
<evidence type="ECO:0000313" key="2">
    <source>
        <dbReference type="EMBL" id="ASW43493.1"/>
    </source>
</evidence>
<dbReference type="RefSeq" id="WP_119865626.1">
    <property type="nucleotide sequence ID" value="NZ_CP016786.1"/>
</dbReference>
<evidence type="ECO:0000256" key="1">
    <source>
        <dbReference type="SAM" id="Phobius"/>
    </source>
</evidence>
<feature type="transmembrane region" description="Helical" evidence="1">
    <location>
        <begin position="51"/>
        <end position="71"/>
    </location>
</feature>
<dbReference type="AlphaFoldDB" id="A0A343JD85"/>
<dbReference type="KEGG" id="cia:BEN51_08365"/>
<proteinExistence type="predicted"/>
<keyword evidence="3" id="KW-1185">Reference proteome</keyword>
<protein>
    <submittedName>
        <fullName evidence="2">Uncharacterized protein</fullName>
    </submittedName>
</protein>
<gene>
    <name evidence="2" type="ORF">BEN51_08365</name>
</gene>
<accession>A0A343JD85</accession>
<sequence length="149" mass="18203">MILRNKKGKELIIANDEEFIYKGRFRKRIIDNFLIYFLLINPILTNWRKSLIQILFLVLVITLFICSSYYYTNIVFNIDKYQFEIIKRNNTIKYKMSEIDKINLRENNNKIYTIGFEKDRKKLYLLFKDNPYLIKIYNTSLVKLFSKEK</sequence>
<dbReference type="Proteomes" id="UP000264883">
    <property type="component" value="Chromosome"/>
</dbReference>
<organism evidence="2 3">
    <name type="scientific">Clostridium isatidis</name>
    <dbReference type="NCBI Taxonomy" id="182773"/>
    <lineage>
        <taxon>Bacteria</taxon>
        <taxon>Bacillati</taxon>
        <taxon>Bacillota</taxon>
        <taxon>Clostridia</taxon>
        <taxon>Eubacteriales</taxon>
        <taxon>Clostridiaceae</taxon>
        <taxon>Clostridium</taxon>
    </lineage>
</organism>
<keyword evidence="1" id="KW-0812">Transmembrane</keyword>